<dbReference type="OMA" id="WLTVNVW"/>
<evidence type="ECO:0000256" key="1">
    <source>
        <dbReference type="ARBA" id="ARBA00005964"/>
    </source>
</evidence>
<dbReference type="KEGG" id="vko:123034512"/>
<organism evidence="7 8">
    <name type="scientific">Varanus komodoensis</name>
    <name type="common">Komodo dragon</name>
    <dbReference type="NCBI Taxonomy" id="61221"/>
    <lineage>
        <taxon>Eukaryota</taxon>
        <taxon>Metazoa</taxon>
        <taxon>Chordata</taxon>
        <taxon>Craniata</taxon>
        <taxon>Vertebrata</taxon>
        <taxon>Euteleostomi</taxon>
        <taxon>Lepidosauria</taxon>
        <taxon>Squamata</taxon>
        <taxon>Bifurcata</taxon>
        <taxon>Unidentata</taxon>
        <taxon>Episquamata</taxon>
        <taxon>Toxicofera</taxon>
        <taxon>Anguimorpha</taxon>
        <taxon>Paleoanguimorpha</taxon>
        <taxon>Varanoidea</taxon>
        <taxon>Varanidae</taxon>
        <taxon>Varanus</taxon>
    </lineage>
</organism>
<dbReference type="Gene3D" id="3.40.50.1820">
    <property type="entry name" value="alpha/beta hydrolase"/>
    <property type="match status" value="1"/>
</dbReference>
<dbReference type="SUPFAM" id="SSF53474">
    <property type="entry name" value="alpha/beta-Hydrolases"/>
    <property type="match status" value="1"/>
</dbReference>
<dbReference type="InterPro" id="IPR050654">
    <property type="entry name" value="AChE-related_enzymes"/>
</dbReference>
<name>A0A8D2LBZ8_VARKO</name>
<keyword evidence="4" id="KW-1015">Disulfide bond</keyword>
<keyword evidence="5" id="KW-0732">Signal</keyword>
<dbReference type="Ensembl" id="ENSVKKT00000020223.1">
    <property type="protein sequence ID" value="ENSVKKP00000019737.1"/>
    <property type="gene ID" value="ENSVKKG00000013364.1"/>
</dbReference>
<dbReference type="GO" id="GO:0005886">
    <property type="term" value="C:plasma membrane"/>
    <property type="evidence" value="ECO:0007669"/>
    <property type="project" value="TreeGrafter"/>
</dbReference>
<dbReference type="InterPro" id="IPR002018">
    <property type="entry name" value="CarbesteraseB"/>
</dbReference>
<feature type="signal peptide" evidence="5">
    <location>
        <begin position="1"/>
        <end position="19"/>
    </location>
</feature>
<evidence type="ECO:0000256" key="2">
    <source>
        <dbReference type="ARBA" id="ARBA00022487"/>
    </source>
</evidence>
<dbReference type="PROSITE" id="PS00122">
    <property type="entry name" value="CARBOXYLESTERASE_B_1"/>
    <property type="match status" value="1"/>
</dbReference>
<dbReference type="AlphaFoldDB" id="A0A8D2LBZ8"/>
<accession>A0A8D2LBZ8</accession>
<dbReference type="Pfam" id="PF00135">
    <property type="entry name" value="COesterase"/>
    <property type="match status" value="1"/>
</dbReference>
<dbReference type="EC" id="3.1.1.-" evidence="5"/>
<proteinExistence type="inferred from homology"/>
<dbReference type="Proteomes" id="UP000694545">
    <property type="component" value="Unplaced"/>
</dbReference>
<evidence type="ECO:0000256" key="4">
    <source>
        <dbReference type="ARBA" id="ARBA00023157"/>
    </source>
</evidence>
<dbReference type="GeneID" id="123034512"/>
<reference evidence="7" key="1">
    <citation type="submission" date="2025-08" db="UniProtKB">
        <authorList>
            <consortium name="Ensembl"/>
        </authorList>
    </citation>
    <scope>IDENTIFICATION</scope>
</reference>
<dbReference type="PROSITE" id="PS00941">
    <property type="entry name" value="CARBOXYLESTERASE_B_2"/>
    <property type="match status" value="1"/>
</dbReference>
<keyword evidence="8" id="KW-1185">Reference proteome</keyword>
<feature type="domain" description="Carboxylesterase type B" evidence="6">
    <location>
        <begin position="23"/>
        <end position="529"/>
    </location>
</feature>
<dbReference type="InterPro" id="IPR019826">
    <property type="entry name" value="Carboxylesterase_B_AS"/>
</dbReference>
<comment type="similarity">
    <text evidence="1 5">Belongs to the type-B carboxylesterase/lipase family.</text>
</comment>
<dbReference type="InterPro" id="IPR029058">
    <property type="entry name" value="AB_hydrolase_fold"/>
</dbReference>
<dbReference type="RefSeq" id="XP_044307842.1">
    <property type="nucleotide sequence ID" value="XM_044451907.1"/>
</dbReference>
<dbReference type="OrthoDB" id="3200163at2759"/>
<evidence type="ECO:0000313" key="8">
    <source>
        <dbReference type="Proteomes" id="UP000694545"/>
    </source>
</evidence>
<dbReference type="FunFam" id="3.40.50.1820:FF:000029">
    <property type="entry name" value="Acetylcholinesterase"/>
    <property type="match status" value="1"/>
</dbReference>
<feature type="chain" id="PRO_5034468355" description="Carboxylic ester hydrolase" evidence="5">
    <location>
        <begin position="20"/>
        <end position="553"/>
    </location>
</feature>
<dbReference type="PANTHER" id="PTHR43918">
    <property type="entry name" value="ACETYLCHOLINESTERASE"/>
    <property type="match status" value="1"/>
</dbReference>
<protein>
    <recommendedName>
        <fullName evidence="5">Carboxylic ester hydrolase</fullName>
        <ecNumber evidence="5">3.1.1.-</ecNumber>
    </recommendedName>
</protein>
<dbReference type="InterPro" id="IPR019819">
    <property type="entry name" value="Carboxylesterase_B_CS"/>
</dbReference>
<dbReference type="InterPro" id="IPR000997">
    <property type="entry name" value="Cholinesterase"/>
</dbReference>
<reference evidence="7" key="2">
    <citation type="submission" date="2025-09" db="UniProtKB">
        <authorList>
            <consortium name="Ensembl"/>
        </authorList>
    </citation>
    <scope>IDENTIFICATION</scope>
</reference>
<evidence type="ECO:0000313" key="7">
    <source>
        <dbReference type="Ensembl" id="ENSVKKP00000019737.1"/>
    </source>
</evidence>
<dbReference type="GO" id="GO:0003990">
    <property type="term" value="F:acetylcholinesterase activity"/>
    <property type="evidence" value="ECO:0007669"/>
    <property type="project" value="TreeGrafter"/>
</dbReference>
<evidence type="ECO:0000256" key="3">
    <source>
        <dbReference type="ARBA" id="ARBA00022801"/>
    </source>
</evidence>
<dbReference type="GO" id="GO:0019695">
    <property type="term" value="P:choline metabolic process"/>
    <property type="evidence" value="ECO:0007669"/>
    <property type="project" value="TreeGrafter"/>
</dbReference>
<sequence length="553" mass="60460">MATLLSAFLGLLLLISVSASEDDLVLVTSTGPIRGKRVLTGSGSVTAYLGIPYAEPPVGKLRFQKPHPHQPWSHVLETTQYGHPCLQRDTFSYPALDIWVANASNAEDCLFLNVWVPHPRPSMPVPILAWIHGGGFMTGAASMDLYNGATLAATENIIVASMNYRLGALGFLYFPPDASGNMGLWDQHLALKWLNENAAAFGGNVSQLTLVGHSAGAAAVGYHLLSPASQPLFAHAVMQSGSPSSSWAWKHPEAMKQSALYLGDIVQCPKHNYSAVVSCLQDTEIGAKVFYHVDALFSPTSDGDFLPDEPRKLLQSGRIPAKPLLTGVTKDDGSVLVPYGVPDAQNDDAVLTREHVLQGMSFVLPKPMERNVTLALVEKYTEDSHGPGGYRQALSHFWRDYYFFCPMADVIESMASVGGPVYTYSFDHHIPGPMWREWMGAAHGAEVPYLFGTLSVLLGVNGTSTEADAAVSRKVMRYWAEFSRSGNPSGSPSNELLWPPYNDTEEKYFHISSGPHQIKKIYPAGHCNFLKKHIFSIKDTSEQSVPFSRPELR</sequence>
<dbReference type="GO" id="GO:0005615">
    <property type="term" value="C:extracellular space"/>
    <property type="evidence" value="ECO:0007669"/>
    <property type="project" value="TreeGrafter"/>
</dbReference>
<dbReference type="GO" id="GO:0006581">
    <property type="term" value="P:acetylcholine catabolic process"/>
    <property type="evidence" value="ECO:0007669"/>
    <property type="project" value="TreeGrafter"/>
</dbReference>
<keyword evidence="3 5" id="KW-0378">Hydrolase</keyword>
<evidence type="ECO:0000256" key="5">
    <source>
        <dbReference type="RuleBase" id="RU361235"/>
    </source>
</evidence>
<gene>
    <name evidence="7" type="primary">LOC123034512</name>
</gene>
<keyword evidence="2" id="KW-0719">Serine esterase</keyword>
<evidence type="ECO:0000259" key="6">
    <source>
        <dbReference type="Pfam" id="PF00135"/>
    </source>
</evidence>
<dbReference type="PRINTS" id="PR00878">
    <property type="entry name" value="CHOLNESTRASE"/>
</dbReference>
<dbReference type="PANTHER" id="PTHR43918:SF4">
    <property type="entry name" value="CARBOXYLIC ESTER HYDROLASE"/>
    <property type="match status" value="1"/>
</dbReference>